<dbReference type="InterPro" id="IPR014044">
    <property type="entry name" value="CAP_dom"/>
</dbReference>
<dbReference type="SUPFAM" id="SSF55797">
    <property type="entry name" value="PR-1-like"/>
    <property type="match status" value="1"/>
</dbReference>
<dbReference type="InterPro" id="IPR035940">
    <property type="entry name" value="CAP_sf"/>
</dbReference>
<proteinExistence type="inferred from homology"/>
<evidence type="ECO:0000313" key="4">
    <source>
        <dbReference type="Ensembl" id="ENSAMXP00005018472.1"/>
    </source>
</evidence>
<reference evidence="4" key="1">
    <citation type="submission" date="2025-08" db="UniProtKB">
        <authorList>
            <consortium name="Ensembl"/>
        </authorList>
    </citation>
    <scope>IDENTIFICATION</scope>
</reference>
<dbReference type="PROSITE" id="PS01009">
    <property type="entry name" value="CRISP_1"/>
    <property type="match status" value="1"/>
</dbReference>
<dbReference type="InterPro" id="IPR001283">
    <property type="entry name" value="CRISP-related"/>
</dbReference>
<protein>
    <submittedName>
        <fullName evidence="4">GLIPR1 like 1</fullName>
    </submittedName>
</protein>
<dbReference type="PANTHER" id="PTHR10334">
    <property type="entry name" value="CYSTEINE-RICH SECRETORY PROTEIN-RELATED"/>
    <property type="match status" value="1"/>
</dbReference>
<name>A0A8B9HUM0_ASTMX</name>
<dbReference type="Pfam" id="PF00188">
    <property type="entry name" value="CAP"/>
    <property type="match status" value="1"/>
</dbReference>
<evidence type="ECO:0000256" key="2">
    <source>
        <dbReference type="SAM" id="SignalP"/>
    </source>
</evidence>
<comment type="similarity">
    <text evidence="1">Belongs to the CRISP family.</text>
</comment>
<dbReference type="PRINTS" id="PR00837">
    <property type="entry name" value="V5TPXLIKE"/>
</dbReference>
<keyword evidence="2" id="KW-0732">Signal</keyword>
<sequence length="295" mass="33291">MMGAWSRALTCLTLLLATPALTTDITDLPFIKTCVTEHNQHRANVQPAASNMRYMTWDEGLAVTARAWARKCLFIHNTHLKEGGRVHPVFSSVGENLWAGTHFSVQGAIKSWADEVKDYSYSTMTCKQVCGHYTQVVWANTYKVGCAVQYCPNGVEQTPFYPRQAFIFVCNYGTAGNVFNQKPYRTGPECRDCTGELCENRLCRNTDRDALRSESIFKSSIKESEILTEGHTSHSMYMCVCVCADYNWTPDWDPALSECGSLCKAVLITRPVSLLVIFISVYCIQRRYPDLFAYT</sequence>
<feature type="domain" description="SCP" evidence="3">
    <location>
        <begin position="29"/>
        <end position="180"/>
    </location>
</feature>
<dbReference type="AlphaFoldDB" id="A0A8B9HUM0"/>
<dbReference type="SMART" id="SM00198">
    <property type="entry name" value="SCP"/>
    <property type="match status" value="1"/>
</dbReference>
<dbReference type="Gene3D" id="3.40.33.10">
    <property type="entry name" value="CAP"/>
    <property type="match status" value="1"/>
</dbReference>
<dbReference type="InterPro" id="IPR002413">
    <property type="entry name" value="V5_allergen-like"/>
</dbReference>
<feature type="signal peptide" evidence="2">
    <location>
        <begin position="1"/>
        <end position="22"/>
    </location>
</feature>
<dbReference type="InterPro" id="IPR018244">
    <property type="entry name" value="Allrgn_V5/Tpx1_CS"/>
</dbReference>
<feature type="chain" id="PRO_5034845170" evidence="2">
    <location>
        <begin position="23"/>
        <end position="295"/>
    </location>
</feature>
<evidence type="ECO:0000259" key="3">
    <source>
        <dbReference type="SMART" id="SM00198"/>
    </source>
</evidence>
<evidence type="ECO:0000313" key="5">
    <source>
        <dbReference type="Proteomes" id="UP000694621"/>
    </source>
</evidence>
<dbReference type="Proteomes" id="UP000694621">
    <property type="component" value="Unplaced"/>
</dbReference>
<accession>A0A8B9HUM0</accession>
<gene>
    <name evidence="4" type="primary">glipr1a</name>
</gene>
<evidence type="ECO:0000256" key="1">
    <source>
        <dbReference type="ARBA" id="ARBA00009923"/>
    </source>
</evidence>
<dbReference type="GO" id="GO:0005576">
    <property type="term" value="C:extracellular region"/>
    <property type="evidence" value="ECO:0007669"/>
    <property type="project" value="InterPro"/>
</dbReference>
<dbReference type="Ensembl" id="ENSAMXT00005020413.1">
    <property type="protein sequence ID" value="ENSAMXP00005018472.1"/>
    <property type="gene ID" value="ENSAMXG00005009622.1"/>
</dbReference>
<organism evidence="4 5">
    <name type="scientific">Astyanax mexicanus</name>
    <name type="common">Blind cave fish</name>
    <name type="synonym">Astyanax fasciatus mexicanus</name>
    <dbReference type="NCBI Taxonomy" id="7994"/>
    <lineage>
        <taxon>Eukaryota</taxon>
        <taxon>Metazoa</taxon>
        <taxon>Chordata</taxon>
        <taxon>Craniata</taxon>
        <taxon>Vertebrata</taxon>
        <taxon>Euteleostomi</taxon>
        <taxon>Actinopterygii</taxon>
        <taxon>Neopterygii</taxon>
        <taxon>Teleostei</taxon>
        <taxon>Ostariophysi</taxon>
        <taxon>Characiformes</taxon>
        <taxon>Characoidei</taxon>
        <taxon>Acestrorhamphidae</taxon>
        <taxon>Acestrorhamphinae</taxon>
        <taxon>Astyanax</taxon>
    </lineage>
</organism>
<dbReference type="PRINTS" id="PR00838">
    <property type="entry name" value="V5ALLERGEN"/>
</dbReference>